<dbReference type="InterPro" id="IPR001711">
    <property type="entry name" value="PLipase_C_Pinositol-sp_Y"/>
</dbReference>
<keyword evidence="5" id="KW-0807">Transducer</keyword>
<evidence type="ECO:0000256" key="6">
    <source>
        <dbReference type="RuleBase" id="RU361133"/>
    </source>
</evidence>
<feature type="region of interest" description="Disordered" evidence="7">
    <location>
        <begin position="1"/>
        <end position="48"/>
    </location>
</feature>
<dbReference type="InterPro" id="IPR000008">
    <property type="entry name" value="C2_dom"/>
</dbReference>
<dbReference type="Pfam" id="PF00388">
    <property type="entry name" value="PI-PLC-X"/>
    <property type="match status" value="1"/>
</dbReference>
<dbReference type="GO" id="GO:0048015">
    <property type="term" value="P:phosphatidylinositol-mediated signaling"/>
    <property type="evidence" value="ECO:0007669"/>
    <property type="project" value="TreeGrafter"/>
</dbReference>
<evidence type="ECO:0000313" key="11">
    <source>
        <dbReference type="EMBL" id="KAJ3786609.1"/>
    </source>
</evidence>
<accession>A0AA38KAN5</accession>
<dbReference type="PANTHER" id="PTHR10336">
    <property type="entry name" value="PHOSPHOINOSITIDE-SPECIFIC PHOSPHOLIPASE C FAMILY PROTEIN"/>
    <property type="match status" value="1"/>
</dbReference>
<feature type="region of interest" description="Disordered" evidence="7">
    <location>
        <begin position="1177"/>
        <end position="1199"/>
    </location>
</feature>
<feature type="domain" description="C2" evidence="8">
    <location>
        <begin position="1096"/>
        <end position="1277"/>
    </location>
</feature>
<dbReference type="Proteomes" id="UP001163798">
    <property type="component" value="Unassembled WGS sequence"/>
</dbReference>
<reference evidence="11" key="1">
    <citation type="submission" date="2022-08" db="EMBL/GenBank/DDBJ databases">
        <authorList>
            <consortium name="DOE Joint Genome Institute"/>
            <person name="Min B."/>
            <person name="Riley R."/>
            <person name="Sierra-Patev S."/>
            <person name="Naranjo-Ortiz M."/>
            <person name="Looney B."/>
            <person name="Konkel Z."/>
            <person name="Slot J.C."/>
            <person name="Sakamoto Y."/>
            <person name="Steenwyk J.L."/>
            <person name="Rokas A."/>
            <person name="Carro J."/>
            <person name="Camarero S."/>
            <person name="Ferreira P."/>
            <person name="Molpeceres G."/>
            <person name="Ruiz-Duenas F.J."/>
            <person name="Serrano A."/>
            <person name="Henrissat B."/>
            <person name="Drula E."/>
            <person name="Hughes K.W."/>
            <person name="Mata J.L."/>
            <person name="Ishikawa N.K."/>
            <person name="Vargas-Isla R."/>
            <person name="Ushijima S."/>
            <person name="Smith C.A."/>
            <person name="Ahrendt S."/>
            <person name="Andreopoulos W."/>
            <person name="He G."/>
            <person name="Labutti K."/>
            <person name="Lipzen A."/>
            <person name="Ng V."/>
            <person name="Sandor L."/>
            <person name="Barry K."/>
            <person name="Martinez A.T."/>
            <person name="Xiao Y."/>
            <person name="Gibbons J.G."/>
            <person name="Terashima K."/>
            <person name="Hibbett D.S."/>
            <person name="Grigoriev I.V."/>
        </authorList>
    </citation>
    <scope>NUCLEOTIDE SEQUENCE</scope>
    <source>
        <strain evidence="11">TFB10291</strain>
    </source>
</reference>
<feature type="domain" description="EF-hand" evidence="10">
    <location>
        <begin position="468"/>
        <end position="503"/>
    </location>
</feature>
<dbReference type="Gene3D" id="2.60.40.150">
    <property type="entry name" value="C2 domain"/>
    <property type="match status" value="1"/>
</dbReference>
<organism evidence="11 12">
    <name type="scientific">Lentinula aff. detonsa</name>
    <dbReference type="NCBI Taxonomy" id="2804958"/>
    <lineage>
        <taxon>Eukaryota</taxon>
        <taxon>Fungi</taxon>
        <taxon>Dikarya</taxon>
        <taxon>Basidiomycota</taxon>
        <taxon>Agaricomycotina</taxon>
        <taxon>Agaricomycetes</taxon>
        <taxon>Agaricomycetidae</taxon>
        <taxon>Agaricales</taxon>
        <taxon>Marasmiineae</taxon>
        <taxon>Omphalotaceae</taxon>
        <taxon>Lentinula</taxon>
    </lineage>
</organism>
<gene>
    <name evidence="11" type="ORF">GGU10DRAFT_386529</name>
</gene>
<feature type="region of interest" description="Disordered" evidence="7">
    <location>
        <begin position="133"/>
        <end position="187"/>
    </location>
</feature>
<keyword evidence="3 6" id="KW-0442">Lipid degradation</keyword>
<evidence type="ECO:0000256" key="1">
    <source>
        <dbReference type="ARBA" id="ARBA00012368"/>
    </source>
</evidence>
<name>A0AA38KAN5_9AGAR</name>
<comment type="catalytic activity">
    <reaction evidence="6">
        <text>a 1,2-diacyl-sn-glycero-3-phospho-(1D-myo-inositol-4,5-bisphosphate) + H2O = 1D-myo-inositol 1,4,5-trisphosphate + a 1,2-diacyl-sn-glycerol + H(+)</text>
        <dbReference type="Rhea" id="RHEA:33179"/>
        <dbReference type="ChEBI" id="CHEBI:15377"/>
        <dbReference type="ChEBI" id="CHEBI:15378"/>
        <dbReference type="ChEBI" id="CHEBI:17815"/>
        <dbReference type="ChEBI" id="CHEBI:58456"/>
        <dbReference type="ChEBI" id="CHEBI:203600"/>
        <dbReference type="EC" id="3.1.4.11"/>
    </reaction>
</comment>
<dbReference type="GO" id="GO:0005509">
    <property type="term" value="F:calcium ion binding"/>
    <property type="evidence" value="ECO:0007669"/>
    <property type="project" value="InterPro"/>
</dbReference>
<evidence type="ECO:0000259" key="10">
    <source>
        <dbReference type="PROSITE" id="PS50222"/>
    </source>
</evidence>
<dbReference type="PROSITE" id="PS50007">
    <property type="entry name" value="PIPLC_X_DOMAIN"/>
    <property type="match status" value="1"/>
</dbReference>
<dbReference type="GO" id="GO:0051209">
    <property type="term" value="P:release of sequestered calcium ion into cytosol"/>
    <property type="evidence" value="ECO:0007669"/>
    <property type="project" value="TreeGrafter"/>
</dbReference>
<dbReference type="SUPFAM" id="SSF50729">
    <property type="entry name" value="PH domain-like"/>
    <property type="match status" value="1"/>
</dbReference>
<dbReference type="PRINTS" id="PR00390">
    <property type="entry name" value="PHPHLIPASEC"/>
</dbReference>
<evidence type="ECO:0000256" key="7">
    <source>
        <dbReference type="SAM" id="MobiDB-lite"/>
    </source>
</evidence>
<dbReference type="Gene3D" id="3.20.20.190">
    <property type="entry name" value="Phosphatidylinositol (PI) phosphodiesterase"/>
    <property type="match status" value="1"/>
</dbReference>
<comment type="caution">
    <text evidence="11">The sequence shown here is derived from an EMBL/GenBank/DDBJ whole genome shotgun (WGS) entry which is preliminary data.</text>
</comment>
<dbReference type="InterPro" id="IPR002048">
    <property type="entry name" value="EF_hand_dom"/>
</dbReference>
<dbReference type="SMART" id="SM00149">
    <property type="entry name" value="PLCYc"/>
    <property type="match status" value="1"/>
</dbReference>
<dbReference type="InterPro" id="IPR011993">
    <property type="entry name" value="PH-like_dom_sf"/>
</dbReference>
<dbReference type="EMBL" id="MU793310">
    <property type="protein sequence ID" value="KAJ3786609.1"/>
    <property type="molecule type" value="Genomic_DNA"/>
</dbReference>
<dbReference type="PANTHER" id="PTHR10336:SF36">
    <property type="entry name" value="1-PHOSPHATIDYLINOSITOL 4,5-BISPHOSPHATE PHOSPHODIESTERASE BETA-4"/>
    <property type="match status" value="1"/>
</dbReference>
<evidence type="ECO:0000259" key="9">
    <source>
        <dbReference type="PROSITE" id="PS50008"/>
    </source>
</evidence>
<keyword evidence="2 6" id="KW-0378">Hydrolase</keyword>
<dbReference type="PROSITE" id="PS50222">
    <property type="entry name" value="EF_HAND_2"/>
    <property type="match status" value="1"/>
</dbReference>
<dbReference type="SUPFAM" id="SSF47473">
    <property type="entry name" value="EF-hand"/>
    <property type="match status" value="1"/>
</dbReference>
<feature type="domain" description="PI-PLC Y-box" evidence="9">
    <location>
        <begin position="986"/>
        <end position="1101"/>
    </location>
</feature>
<dbReference type="Pfam" id="PF00168">
    <property type="entry name" value="C2"/>
    <property type="match status" value="1"/>
</dbReference>
<feature type="region of interest" description="Disordered" evidence="7">
    <location>
        <begin position="424"/>
        <end position="447"/>
    </location>
</feature>
<feature type="compositionally biased region" description="Polar residues" evidence="7">
    <location>
        <begin position="18"/>
        <end position="48"/>
    </location>
</feature>
<evidence type="ECO:0000259" key="8">
    <source>
        <dbReference type="PROSITE" id="PS50004"/>
    </source>
</evidence>
<evidence type="ECO:0000256" key="3">
    <source>
        <dbReference type="ARBA" id="ARBA00022963"/>
    </source>
</evidence>
<evidence type="ECO:0000256" key="2">
    <source>
        <dbReference type="ARBA" id="ARBA00022801"/>
    </source>
</evidence>
<dbReference type="PROSITE" id="PS50004">
    <property type="entry name" value="C2"/>
    <property type="match status" value="1"/>
</dbReference>
<dbReference type="SUPFAM" id="SSF49562">
    <property type="entry name" value="C2 domain (Calcium/lipid-binding domain, CaLB)"/>
    <property type="match status" value="1"/>
</dbReference>
<dbReference type="InterPro" id="IPR001192">
    <property type="entry name" value="PI-PLC_fam"/>
</dbReference>
<dbReference type="Gene3D" id="1.10.238.10">
    <property type="entry name" value="EF-hand"/>
    <property type="match status" value="1"/>
</dbReference>
<dbReference type="SMART" id="SM00239">
    <property type="entry name" value="C2"/>
    <property type="match status" value="1"/>
</dbReference>
<feature type="region of interest" description="Disordered" evidence="7">
    <location>
        <begin position="912"/>
        <end position="977"/>
    </location>
</feature>
<feature type="compositionally biased region" description="Low complexity" evidence="7">
    <location>
        <begin position="1"/>
        <end position="17"/>
    </location>
</feature>
<dbReference type="GO" id="GO:0004435">
    <property type="term" value="F:phosphatidylinositol-4,5-bisphosphate phospholipase C activity"/>
    <property type="evidence" value="ECO:0007669"/>
    <property type="project" value="UniProtKB-EC"/>
</dbReference>
<dbReference type="EC" id="3.1.4.11" evidence="1 6"/>
<dbReference type="InterPro" id="IPR011992">
    <property type="entry name" value="EF-hand-dom_pair"/>
</dbReference>
<feature type="compositionally biased region" description="Low complexity" evidence="7">
    <location>
        <begin position="1189"/>
        <end position="1199"/>
    </location>
</feature>
<evidence type="ECO:0000256" key="5">
    <source>
        <dbReference type="ARBA" id="ARBA00023224"/>
    </source>
</evidence>
<keyword evidence="12" id="KW-1185">Reference proteome</keyword>
<dbReference type="PROSITE" id="PS50008">
    <property type="entry name" value="PIPLC_Y_DOMAIN"/>
    <property type="match status" value="1"/>
</dbReference>
<protein>
    <recommendedName>
        <fullName evidence="1 6">Phosphoinositide phospholipase C</fullName>
        <ecNumber evidence="1 6">3.1.4.11</ecNumber>
    </recommendedName>
</protein>
<evidence type="ECO:0000313" key="12">
    <source>
        <dbReference type="Proteomes" id="UP001163798"/>
    </source>
</evidence>
<sequence length="1295" mass="143624">MSGSGRRTSPSSPSTSSFSPASVTQDTPLSVNAHSISSQTRKPLNTPFSVHSRALKRATGLSTSTLDGFRRTTIRTEIASTKSESANQKVGRGASIRRHSLNMGQSIKRRLKSVSGALTRRTISAYYSVEQASDSGYPLETEESTRESITLEPSAVRRSVKSPQNGFLSTPKSPSIHPTELPQSPFETSPQYTEALVVSPTGSGAQSPSYNAAIDESYPENTTFSPIIPAISDSVSTESLVNSKVPQMLQQGTPLLKISKKRQKPKQFVFRLDADQGRIVWKSKVYKYIAVENIQEIRTGQAALNHINQLQCTPVEEYLPRWLTLIYLGPSRSKPNYSPLPLGSPKSNYSVHTYKTLHLVATSNHVVQLWEHTLKAMVALRVSLTSGLGFGGGLNSDRTMEATRQALWERSFWTIAAENMRSMRSRSGSNTERVGSGVESLGSPGAQEEQRLSFNEMRVLCERLHVRMPEAEVRRLFNLADVYGLGSLDFKAFRRFGKLLKARPELDRLFKNLVQESHSSSTGVIRNDSLHGQSQGDGNSGVMTFDTFESFMRNKQKSELSEVELKDIFDRYSVEIADPTPDDHDSPSVTLPYSNHTPDISTYSLLAPPSPISSSSSLNVRDWDADASHVPPSALFATYPTPITRVLTQETFTSFLLSSDNPTCLEPKSNIEAGPSTHLSHHNTHRNTTTFHRLSETSHDMTRPLSEYYISSSHNTYLIGHQLYGESTAEGYVRAFLGGCRSVELDIFDTDSGPQIFHGKTLTTKVPLREICEAIMTYGFIASQYPLVISAEMHCGLDGQVQVVDIMKNVFKDRLVRRDQSGAIIGMPQAMQASDKPDTSEVLLSASMIEQLPSPEELKGRILVKAKNLHFTDYDPHSLAHSSSGSARQLGNAFDFSASSPSDADVMFEMKSRASKMKRSSEPTTRDRDMVDRIRGRGKLDPSPPPSSYSPRRPKAIVSGVSSSSRHPSLEEAPKARSKISMSPDLLSLLVYTVGVKYRGINKKEVYKPEEMFSLSENMANKMLKVGMIDLIKHTRAHLVRMYPKGTRVNSTNYQPHKYWSAGVQLVAINWQTFDLGYMINHAMFQRNGGSGYLLKPLPLRMPHKGLLSKQTRHHLDLTIISAQHLPTPKDASGRDILEHSSVNPFVQVTIHVPDWPTPPSALTNFVLSGSKLTSTNGTAVRDPNGPISPTSDSFSSSSRFTRSTSYSTNVVKNNGFNPVWEENIRIPFTCVGDMKDLIFVRFAVRHSEREDVEPLAQFCASLGCLQHGYRHLPLHDSQMSQYLFSTLFVRIGIS</sequence>
<dbReference type="InterPro" id="IPR017946">
    <property type="entry name" value="PLC-like_Pdiesterase_TIM-brl"/>
</dbReference>
<dbReference type="CDD" id="cd00275">
    <property type="entry name" value="C2_PLC_like"/>
    <property type="match status" value="1"/>
</dbReference>
<dbReference type="InterPro" id="IPR000909">
    <property type="entry name" value="PLipase_C_PInositol-sp_X_dom"/>
</dbReference>
<proteinExistence type="predicted"/>
<feature type="compositionally biased region" description="Basic and acidic residues" evidence="7">
    <location>
        <begin position="919"/>
        <end position="940"/>
    </location>
</feature>
<dbReference type="Pfam" id="PF00387">
    <property type="entry name" value="PI-PLC-Y"/>
    <property type="match status" value="1"/>
</dbReference>
<keyword evidence="4 6" id="KW-0443">Lipid metabolism</keyword>
<dbReference type="SMART" id="SM00148">
    <property type="entry name" value="PLCXc"/>
    <property type="match status" value="1"/>
</dbReference>
<dbReference type="Gene3D" id="2.30.29.30">
    <property type="entry name" value="Pleckstrin-homology domain (PH domain)/Phosphotyrosine-binding domain (PTB)"/>
    <property type="match status" value="1"/>
</dbReference>
<evidence type="ECO:0000256" key="4">
    <source>
        <dbReference type="ARBA" id="ARBA00023098"/>
    </source>
</evidence>
<dbReference type="GO" id="GO:0016042">
    <property type="term" value="P:lipid catabolic process"/>
    <property type="evidence" value="ECO:0007669"/>
    <property type="project" value="UniProtKB-KW"/>
</dbReference>
<feature type="compositionally biased region" description="Polar residues" evidence="7">
    <location>
        <begin position="161"/>
        <end position="173"/>
    </location>
</feature>
<dbReference type="InterPro" id="IPR035892">
    <property type="entry name" value="C2_domain_sf"/>
</dbReference>
<dbReference type="SUPFAM" id="SSF51695">
    <property type="entry name" value="PLC-like phosphodiesterases"/>
    <property type="match status" value="1"/>
</dbReference>